<protein>
    <submittedName>
        <fullName evidence="1">Uncharacterized protein</fullName>
    </submittedName>
</protein>
<proteinExistence type="predicted"/>
<evidence type="ECO:0000313" key="1">
    <source>
        <dbReference type="EMBL" id="SFP66520.1"/>
    </source>
</evidence>
<gene>
    <name evidence="1" type="ORF">SAMN04488241_10514</name>
</gene>
<sequence length="218" mass="24209">MRWWRYSPEVCATSWQVNEMKRAATIVLIALMGCTQAQTDEGTASNNATTGEDPGPKIVWKDGPENSVFFVEHNEQGSYARRCWKRADGYDCLNASGPSAVPTLKDIFRFKLPALPVYRYDTSVYQSSGYGCKMTDRNIITEQVSAEQGTIKENLFTLDHSVSGQALTADQVANMLRENKVETKAPYFNCPAVAAVIAETDDVGTITTTAISYDDYMR</sequence>
<accession>A0A1I5S750</accession>
<evidence type="ECO:0000313" key="2">
    <source>
        <dbReference type="Proteomes" id="UP000199586"/>
    </source>
</evidence>
<dbReference type="Proteomes" id="UP000199586">
    <property type="component" value="Unassembled WGS sequence"/>
</dbReference>
<dbReference type="PROSITE" id="PS51257">
    <property type="entry name" value="PROKAR_LIPOPROTEIN"/>
    <property type="match status" value="1"/>
</dbReference>
<dbReference type="AlphaFoldDB" id="A0A1I5S750"/>
<dbReference type="EMBL" id="FOXP01000005">
    <property type="protein sequence ID" value="SFP66520.1"/>
    <property type="molecule type" value="Genomic_DNA"/>
</dbReference>
<organism evidence="1 2">
    <name type="scientific">Sphingomonas rubra</name>
    <dbReference type="NCBI Taxonomy" id="634430"/>
    <lineage>
        <taxon>Bacteria</taxon>
        <taxon>Pseudomonadati</taxon>
        <taxon>Pseudomonadota</taxon>
        <taxon>Alphaproteobacteria</taxon>
        <taxon>Sphingomonadales</taxon>
        <taxon>Sphingomonadaceae</taxon>
        <taxon>Sphingomonas</taxon>
    </lineage>
</organism>
<keyword evidence="2" id="KW-1185">Reference proteome</keyword>
<reference evidence="1 2" key="1">
    <citation type="submission" date="2016-10" db="EMBL/GenBank/DDBJ databases">
        <authorList>
            <person name="de Groot N.N."/>
        </authorList>
    </citation>
    <scope>NUCLEOTIDE SEQUENCE [LARGE SCALE GENOMIC DNA]</scope>
    <source>
        <strain evidence="1 2">CGMCC 1.9113</strain>
    </source>
</reference>
<name>A0A1I5S750_9SPHN</name>